<sequence>MINAPVLSTLKCLRHSKYRWYWSSFLSKIRM</sequence>
<reference evidence="1" key="1">
    <citation type="submission" date="2014-11" db="EMBL/GenBank/DDBJ databases">
        <authorList>
            <person name="Amaro Gonzalez C."/>
        </authorList>
    </citation>
    <scope>NUCLEOTIDE SEQUENCE</scope>
</reference>
<protein>
    <submittedName>
        <fullName evidence="1">Uncharacterized protein</fullName>
    </submittedName>
</protein>
<accession>A0A0E9PXX1</accession>
<dbReference type="EMBL" id="GBXM01099258">
    <property type="protein sequence ID" value="JAH09319.1"/>
    <property type="molecule type" value="Transcribed_RNA"/>
</dbReference>
<proteinExistence type="predicted"/>
<organism evidence="1">
    <name type="scientific">Anguilla anguilla</name>
    <name type="common">European freshwater eel</name>
    <name type="synonym">Muraena anguilla</name>
    <dbReference type="NCBI Taxonomy" id="7936"/>
    <lineage>
        <taxon>Eukaryota</taxon>
        <taxon>Metazoa</taxon>
        <taxon>Chordata</taxon>
        <taxon>Craniata</taxon>
        <taxon>Vertebrata</taxon>
        <taxon>Euteleostomi</taxon>
        <taxon>Actinopterygii</taxon>
        <taxon>Neopterygii</taxon>
        <taxon>Teleostei</taxon>
        <taxon>Anguilliformes</taxon>
        <taxon>Anguillidae</taxon>
        <taxon>Anguilla</taxon>
    </lineage>
</organism>
<evidence type="ECO:0000313" key="1">
    <source>
        <dbReference type="EMBL" id="JAH09319.1"/>
    </source>
</evidence>
<dbReference type="AlphaFoldDB" id="A0A0E9PXX1"/>
<name>A0A0E9PXX1_ANGAN</name>
<reference evidence="1" key="2">
    <citation type="journal article" date="2015" name="Fish Shellfish Immunol.">
        <title>Early steps in the European eel (Anguilla anguilla)-Vibrio vulnificus interaction in the gills: Role of the RtxA13 toxin.</title>
        <authorList>
            <person name="Callol A."/>
            <person name="Pajuelo D."/>
            <person name="Ebbesson L."/>
            <person name="Teles M."/>
            <person name="MacKenzie S."/>
            <person name="Amaro C."/>
        </authorList>
    </citation>
    <scope>NUCLEOTIDE SEQUENCE</scope>
</reference>